<organism evidence="2">
    <name type="scientific">Haptolina brevifila</name>
    <dbReference type="NCBI Taxonomy" id="156173"/>
    <lineage>
        <taxon>Eukaryota</taxon>
        <taxon>Haptista</taxon>
        <taxon>Haptophyta</taxon>
        <taxon>Prymnesiophyceae</taxon>
        <taxon>Prymnesiales</taxon>
        <taxon>Prymnesiaceae</taxon>
        <taxon>Haptolina</taxon>
    </lineage>
</organism>
<proteinExistence type="predicted"/>
<sequence length="166" mass="18602">MNELTNRRIKETLDKEKHLRRAWEAHGRQQQIFPPSSEEFKQFAGLSHTLEDLCAEPSRTGKTEEKKPPSRRKQLVQVRMPPSPLGRSADRVRCARDAAIRCCALSFKALSAKFIATRSTLRTLDTQLITAQMKSERATLNALNADDAVGATAAQRLPGERRLPGP</sequence>
<feature type="region of interest" description="Disordered" evidence="1">
    <location>
        <begin position="54"/>
        <end position="90"/>
    </location>
</feature>
<dbReference type="AlphaFoldDB" id="A0A6U7HUY8"/>
<gene>
    <name evidence="2" type="ORF">CBRE1094_LOCUS27778</name>
    <name evidence="3" type="ORF">CBRE1094_LOCUS27781</name>
</gene>
<protein>
    <submittedName>
        <fullName evidence="2">Uncharacterized protein</fullName>
    </submittedName>
</protein>
<feature type="compositionally biased region" description="Basic and acidic residues" evidence="1">
    <location>
        <begin position="59"/>
        <end position="68"/>
    </location>
</feature>
<evidence type="ECO:0000256" key="1">
    <source>
        <dbReference type="SAM" id="MobiDB-lite"/>
    </source>
</evidence>
<name>A0A6U7HUY8_9EUKA</name>
<dbReference type="EMBL" id="HBGU01050975">
    <property type="protein sequence ID" value="CAD9494370.1"/>
    <property type="molecule type" value="Transcribed_RNA"/>
</dbReference>
<accession>A0A6U7HUY8</accession>
<evidence type="ECO:0000313" key="2">
    <source>
        <dbReference type="EMBL" id="CAD9494360.1"/>
    </source>
</evidence>
<dbReference type="EMBL" id="HBGU01050972">
    <property type="protein sequence ID" value="CAD9494360.1"/>
    <property type="molecule type" value="Transcribed_RNA"/>
</dbReference>
<evidence type="ECO:0000313" key="3">
    <source>
        <dbReference type="EMBL" id="CAD9494370.1"/>
    </source>
</evidence>
<reference evidence="2" key="1">
    <citation type="submission" date="2021-01" db="EMBL/GenBank/DDBJ databases">
        <authorList>
            <person name="Corre E."/>
            <person name="Pelletier E."/>
            <person name="Niang G."/>
            <person name="Scheremetjew M."/>
            <person name="Finn R."/>
            <person name="Kale V."/>
            <person name="Holt S."/>
            <person name="Cochrane G."/>
            <person name="Meng A."/>
            <person name="Brown T."/>
            <person name="Cohen L."/>
        </authorList>
    </citation>
    <scope>NUCLEOTIDE SEQUENCE</scope>
    <source>
        <strain evidence="2">UTEX LB 985</strain>
    </source>
</reference>